<accession>A0A9N9P691</accession>
<dbReference type="Proteomes" id="UP000789759">
    <property type="component" value="Unassembled WGS sequence"/>
</dbReference>
<dbReference type="GO" id="GO:0005743">
    <property type="term" value="C:mitochondrial inner membrane"/>
    <property type="evidence" value="ECO:0007669"/>
    <property type="project" value="TreeGrafter"/>
</dbReference>
<dbReference type="OrthoDB" id="6500128at2759"/>
<reference evidence="1" key="1">
    <citation type="submission" date="2021-06" db="EMBL/GenBank/DDBJ databases">
        <authorList>
            <person name="Kallberg Y."/>
            <person name="Tangrot J."/>
            <person name="Rosling A."/>
        </authorList>
    </citation>
    <scope>NUCLEOTIDE SEQUENCE</scope>
    <source>
        <strain evidence="1">FL966</strain>
    </source>
</reference>
<gene>
    <name evidence="1" type="ORF">CPELLU_LOCUS18338</name>
</gene>
<dbReference type="GO" id="GO:0015421">
    <property type="term" value="F:ABC-type oligopeptide transporter activity"/>
    <property type="evidence" value="ECO:0007669"/>
    <property type="project" value="TreeGrafter"/>
</dbReference>
<sequence>LSTIQHADVIFVIKDGKVHEQGTHQELLNLKGTYNMMVQEQHLGESN</sequence>
<dbReference type="Gene3D" id="3.40.50.300">
    <property type="entry name" value="P-loop containing nucleotide triphosphate hydrolases"/>
    <property type="match status" value="1"/>
</dbReference>
<protein>
    <submittedName>
        <fullName evidence="1">7083_t:CDS:1</fullName>
    </submittedName>
</protein>
<dbReference type="InterPro" id="IPR027417">
    <property type="entry name" value="P-loop_NTPase"/>
</dbReference>
<evidence type="ECO:0000313" key="2">
    <source>
        <dbReference type="Proteomes" id="UP000789759"/>
    </source>
</evidence>
<dbReference type="InterPro" id="IPR039421">
    <property type="entry name" value="Type_1_exporter"/>
</dbReference>
<dbReference type="PANTHER" id="PTHR43394">
    <property type="entry name" value="ATP-DEPENDENT PERMEASE MDL1, MITOCHONDRIAL"/>
    <property type="match status" value="1"/>
</dbReference>
<name>A0A9N9P691_9GLOM</name>
<dbReference type="SUPFAM" id="SSF52540">
    <property type="entry name" value="P-loop containing nucleoside triphosphate hydrolases"/>
    <property type="match status" value="1"/>
</dbReference>
<dbReference type="AlphaFoldDB" id="A0A9N9P691"/>
<feature type="non-terminal residue" evidence="1">
    <location>
        <position position="1"/>
    </location>
</feature>
<proteinExistence type="predicted"/>
<dbReference type="GO" id="GO:0090374">
    <property type="term" value="P:oligopeptide export from mitochondrion"/>
    <property type="evidence" value="ECO:0007669"/>
    <property type="project" value="TreeGrafter"/>
</dbReference>
<comment type="caution">
    <text evidence="1">The sequence shown here is derived from an EMBL/GenBank/DDBJ whole genome shotgun (WGS) entry which is preliminary data.</text>
</comment>
<keyword evidence="2" id="KW-1185">Reference proteome</keyword>
<dbReference type="PANTHER" id="PTHR43394:SF1">
    <property type="entry name" value="ATP-BINDING CASSETTE SUB-FAMILY B MEMBER 10, MITOCHONDRIAL"/>
    <property type="match status" value="1"/>
</dbReference>
<organism evidence="1 2">
    <name type="scientific">Cetraspora pellucida</name>
    <dbReference type="NCBI Taxonomy" id="1433469"/>
    <lineage>
        <taxon>Eukaryota</taxon>
        <taxon>Fungi</taxon>
        <taxon>Fungi incertae sedis</taxon>
        <taxon>Mucoromycota</taxon>
        <taxon>Glomeromycotina</taxon>
        <taxon>Glomeromycetes</taxon>
        <taxon>Diversisporales</taxon>
        <taxon>Gigasporaceae</taxon>
        <taxon>Cetraspora</taxon>
    </lineage>
</organism>
<dbReference type="EMBL" id="CAJVQA010036013">
    <property type="protein sequence ID" value="CAG8807946.1"/>
    <property type="molecule type" value="Genomic_DNA"/>
</dbReference>
<evidence type="ECO:0000313" key="1">
    <source>
        <dbReference type="EMBL" id="CAG8807946.1"/>
    </source>
</evidence>